<protein>
    <submittedName>
        <fullName evidence="3">Uncharacterized protein</fullName>
    </submittedName>
</protein>
<feature type="region of interest" description="Disordered" evidence="2">
    <location>
        <begin position="579"/>
        <end position="702"/>
    </location>
</feature>
<feature type="compositionally biased region" description="Basic and acidic residues" evidence="2">
    <location>
        <begin position="33"/>
        <end position="42"/>
    </location>
</feature>
<feature type="compositionally biased region" description="Basic and acidic residues" evidence="2">
    <location>
        <begin position="332"/>
        <end position="341"/>
    </location>
</feature>
<keyword evidence="4" id="KW-1185">Reference proteome</keyword>
<feature type="compositionally biased region" description="Low complexity" evidence="2">
    <location>
        <begin position="309"/>
        <end position="320"/>
    </location>
</feature>
<comment type="caution">
    <text evidence="3">The sequence shown here is derived from an EMBL/GenBank/DDBJ whole genome shotgun (WGS) entry which is preliminary data.</text>
</comment>
<gene>
    <name evidence="3" type="primary">A02g506410.1_BraROA</name>
    <name evidence="3" type="ORF">IGI04_006921</name>
</gene>
<feature type="compositionally biased region" description="Low complexity" evidence="2">
    <location>
        <begin position="616"/>
        <end position="628"/>
    </location>
</feature>
<feature type="compositionally biased region" description="Polar residues" evidence="2">
    <location>
        <begin position="396"/>
        <end position="405"/>
    </location>
</feature>
<name>A0ABQ7NI94_BRACM</name>
<feature type="compositionally biased region" description="Basic and acidic residues" evidence="2">
    <location>
        <begin position="579"/>
        <end position="592"/>
    </location>
</feature>
<evidence type="ECO:0000256" key="2">
    <source>
        <dbReference type="SAM" id="MobiDB-lite"/>
    </source>
</evidence>
<feature type="compositionally biased region" description="Low complexity" evidence="2">
    <location>
        <begin position="113"/>
        <end position="122"/>
    </location>
</feature>
<dbReference type="Proteomes" id="UP000823674">
    <property type="component" value="Chromosome A02"/>
</dbReference>
<proteinExistence type="predicted"/>
<feature type="compositionally biased region" description="Basic and acidic residues" evidence="2">
    <location>
        <begin position="259"/>
        <end position="270"/>
    </location>
</feature>
<reference evidence="3 4" key="1">
    <citation type="submission" date="2021-03" db="EMBL/GenBank/DDBJ databases">
        <authorList>
            <person name="King G.J."/>
            <person name="Bancroft I."/>
            <person name="Baten A."/>
            <person name="Bloomfield J."/>
            <person name="Borpatragohain P."/>
            <person name="He Z."/>
            <person name="Irish N."/>
            <person name="Irwin J."/>
            <person name="Liu K."/>
            <person name="Mauleon R.P."/>
            <person name="Moore J."/>
            <person name="Morris R."/>
            <person name="Ostergaard L."/>
            <person name="Wang B."/>
            <person name="Wells R."/>
        </authorList>
    </citation>
    <scope>NUCLEOTIDE SEQUENCE [LARGE SCALE GENOMIC DNA]</scope>
    <source>
        <strain evidence="3">R-o-18</strain>
        <tissue evidence="3">Leaf</tissue>
    </source>
</reference>
<feature type="non-terminal residue" evidence="3">
    <location>
        <position position="1"/>
    </location>
</feature>
<keyword evidence="1" id="KW-0175">Coiled coil</keyword>
<feature type="compositionally biased region" description="Polar residues" evidence="2">
    <location>
        <begin position="686"/>
        <end position="695"/>
    </location>
</feature>
<evidence type="ECO:0000313" key="4">
    <source>
        <dbReference type="Proteomes" id="UP000823674"/>
    </source>
</evidence>
<evidence type="ECO:0000256" key="1">
    <source>
        <dbReference type="SAM" id="Coils"/>
    </source>
</evidence>
<organism evidence="3 4">
    <name type="scientific">Brassica rapa subsp. trilocularis</name>
    <dbReference type="NCBI Taxonomy" id="1813537"/>
    <lineage>
        <taxon>Eukaryota</taxon>
        <taxon>Viridiplantae</taxon>
        <taxon>Streptophyta</taxon>
        <taxon>Embryophyta</taxon>
        <taxon>Tracheophyta</taxon>
        <taxon>Spermatophyta</taxon>
        <taxon>Magnoliopsida</taxon>
        <taxon>eudicotyledons</taxon>
        <taxon>Gunneridae</taxon>
        <taxon>Pentapetalae</taxon>
        <taxon>rosids</taxon>
        <taxon>malvids</taxon>
        <taxon>Brassicales</taxon>
        <taxon>Brassicaceae</taxon>
        <taxon>Brassiceae</taxon>
        <taxon>Brassica</taxon>
    </lineage>
</organism>
<sequence length="752" mass="82779">ESAPLAAEPTKLAKLIRLGPVIWRALWRDSRLSREEKGKDIADSSSPAKDADGGVLDEFELIHRDALRDTENLSLSQRLLVANAHRQFREEEERKVEDEEDVEGGGRLEDDVGSGPEAPRAVVRPRRRARRGVGSDRLEHPLAIRSTRYDRIDCRPVIYHPGGIFERLPRLPSEVLRDPRVQSWENLLSFAVDWESRLPCVVGPRKSRLSLFTRKQQKLLNKAREMEGVPDLSALLKERLQLLSKKSAPVNPSGATGSRDAETSGDRGGSKEGASNSREEGVSIEAPAPIPKKKKKDKKTTEKPSDEISPLLSASLATSSEGQRIKKKKKRTRDEATSRDEEATEGDVILAERPKKKTKKKAAGTEPGSSVVVPTQTDAVREDETTPDVPLENKRNALTQRSGSGSEPAGGEKSVPGSSTSRGPRLEGSLPKKGRVEYPDRVEFLYDEKTPLILNPLRCAELTRQIHGGTRELPQLGDLFFRNEYIDAAALRARSDGSMNFLVERYDTTLKQTMAQLGAADKLAATRLKVIEKVRAELKQSNEKAAKEKEVLRVKFEELENKLKADRAAKKELVREKAVVPEESAHKESPEKEDLEEIPEKSSPTTDEGIEKTGVEDPVVVSDSSSGDQGEEGDGDAGEISQPCPSEEEKTDDVIEGDAASSPPGVEPLASTRPEESATPIAENPVETSVAQPLNGNDEDQRSDFFRTCNLYISVFNLRSRSSECSNLENKGLIPRVKGSLVCFPSDDRVAG</sequence>
<feature type="coiled-coil region" evidence="1">
    <location>
        <begin position="528"/>
        <end position="576"/>
    </location>
</feature>
<feature type="region of interest" description="Disordered" evidence="2">
    <location>
        <begin position="246"/>
        <end position="434"/>
    </location>
</feature>
<feature type="region of interest" description="Disordered" evidence="2">
    <location>
        <begin position="33"/>
        <end position="55"/>
    </location>
</feature>
<feature type="region of interest" description="Disordered" evidence="2">
    <location>
        <begin position="90"/>
        <end position="129"/>
    </location>
</feature>
<accession>A0ABQ7NI94</accession>
<dbReference type="EMBL" id="JADBGQ010000002">
    <property type="protein sequence ID" value="KAG5410602.1"/>
    <property type="molecule type" value="Genomic_DNA"/>
</dbReference>
<evidence type="ECO:0000313" key="3">
    <source>
        <dbReference type="EMBL" id="KAG5410602.1"/>
    </source>
</evidence>